<keyword evidence="3" id="KW-1185">Reference proteome</keyword>
<name>A0ABX3AWF6_ALILO</name>
<keyword evidence="1" id="KW-0812">Transmembrane</keyword>
<gene>
    <name evidence="2" type="ORF">A1Q5_19540</name>
</gene>
<dbReference type="Proteomes" id="UP000095059">
    <property type="component" value="Unassembled WGS sequence"/>
</dbReference>
<evidence type="ECO:0000313" key="3">
    <source>
        <dbReference type="Proteomes" id="UP000095059"/>
    </source>
</evidence>
<accession>A0ABX3AWF6</accession>
<feature type="transmembrane region" description="Helical" evidence="1">
    <location>
        <begin position="34"/>
        <end position="53"/>
    </location>
</feature>
<evidence type="ECO:0000256" key="1">
    <source>
        <dbReference type="SAM" id="Phobius"/>
    </source>
</evidence>
<sequence>MLKAIVIFIVTFSIVMMVNQIGYGSCFKSYCVTAAIPKVTILSVVISAFLYWVSENEKS</sequence>
<proteinExistence type="predicted"/>
<comment type="caution">
    <text evidence="2">The sequence shown here is derived from an EMBL/GenBank/DDBJ whole genome shotgun (WGS) entry which is preliminary data.</text>
</comment>
<evidence type="ECO:0000313" key="2">
    <source>
        <dbReference type="EMBL" id="OEF13419.1"/>
    </source>
</evidence>
<keyword evidence="1" id="KW-1133">Transmembrane helix</keyword>
<protein>
    <submittedName>
        <fullName evidence="2">Uncharacterized protein</fullName>
    </submittedName>
</protein>
<dbReference type="EMBL" id="AJYJ02000086">
    <property type="protein sequence ID" value="OEF13419.1"/>
    <property type="molecule type" value="Genomic_DNA"/>
</dbReference>
<keyword evidence="1" id="KW-0472">Membrane</keyword>
<reference evidence="2 3" key="1">
    <citation type="journal article" date="2012" name="Science">
        <title>Ecological populations of bacteria act as socially cohesive units of antibiotic production and resistance.</title>
        <authorList>
            <person name="Cordero O.X."/>
            <person name="Wildschutte H."/>
            <person name="Kirkup B."/>
            <person name="Proehl S."/>
            <person name="Ngo L."/>
            <person name="Hussain F."/>
            <person name="Le Roux F."/>
            <person name="Mincer T."/>
            <person name="Polz M.F."/>
        </authorList>
    </citation>
    <scope>NUCLEOTIDE SEQUENCE [LARGE SCALE GENOMIC DNA]</scope>
    <source>
        <strain evidence="2 3">5S-186</strain>
    </source>
</reference>
<organism evidence="2 3">
    <name type="scientific">Aliivibrio logei 5S-186</name>
    <dbReference type="NCBI Taxonomy" id="626086"/>
    <lineage>
        <taxon>Bacteria</taxon>
        <taxon>Pseudomonadati</taxon>
        <taxon>Pseudomonadota</taxon>
        <taxon>Gammaproteobacteria</taxon>
        <taxon>Vibrionales</taxon>
        <taxon>Vibrionaceae</taxon>
        <taxon>Aliivibrio</taxon>
    </lineage>
</organism>